<evidence type="ECO:0000313" key="3">
    <source>
        <dbReference type="Proteomes" id="UP001139353"/>
    </source>
</evidence>
<organism evidence="2 3">
    <name type="scientific">Scleromatobacter humisilvae</name>
    <dbReference type="NCBI Taxonomy" id="2897159"/>
    <lineage>
        <taxon>Bacteria</taxon>
        <taxon>Pseudomonadati</taxon>
        <taxon>Pseudomonadota</taxon>
        <taxon>Betaproteobacteria</taxon>
        <taxon>Burkholderiales</taxon>
        <taxon>Sphaerotilaceae</taxon>
        <taxon>Scleromatobacter</taxon>
    </lineage>
</organism>
<dbReference type="InterPro" id="IPR000182">
    <property type="entry name" value="GNAT_dom"/>
</dbReference>
<protein>
    <recommendedName>
        <fullName evidence="1">N-acetyltransferase domain-containing protein</fullName>
    </recommendedName>
</protein>
<accession>A0A9X1YK27</accession>
<reference evidence="2" key="1">
    <citation type="submission" date="2021-11" db="EMBL/GenBank/DDBJ databases">
        <title>BS-T2-15 a new species belonging to the Comamonadaceae family isolated from the soil of a French oak forest.</title>
        <authorList>
            <person name="Mieszkin S."/>
            <person name="Alain K."/>
        </authorList>
    </citation>
    <scope>NUCLEOTIDE SEQUENCE</scope>
    <source>
        <strain evidence="2">BS-T2-15</strain>
    </source>
</reference>
<evidence type="ECO:0000259" key="1">
    <source>
        <dbReference type="PROSITE" id="PS51186"/>
    </source>
</evidence>
<comment type="caution">
    <text evidence="2">The sequence shown here is derived from an EMBL/GenBank/DDBJ whole genome shotgun (WGS) entry which is preliminary data.</text>
</comment>
<dbReference type="InterPro" id="IPR054597">
    <property type="entry name" value="FeeM_cat"/>
</dbReference>
<dbReference type="Proteomes" id="UP001139353">
    <property type="component" value="Unassembled WGS sequence"/>
</dbReference>
<proteinExistence type="predicted"/>
<dbReference type="AlphaFoldDB" id="A0A9X1YK27"/>
<feature type="domain" description="N-acetyltransferase" evidence="1">
    <location>
        <begin position="38"/>
        <end position="203"/>
    </location>
</feature>
<name>A0A9X1YK27_9BURK</name>
<dbReference type="InterPro" id="IPR016181">
    <property type="entry name" value="Acyl_CoA_acyltransferase"/>
</dbReference>
<evidence type="ECO:0000313" key="2">
    <source>
        <dbReference type="EMBL" id="MCK9686335.1"/>
    </source>
</evidence>
<dbReference type="EMBL" id="JAJLJH010000002">
    <property type="protein sequence ID" value="MCK9686335.1"/>
    <property type="molecule type" value="Genomic_DNA"/>
</dbReference>
<sequence length="248" mass="27905">MNAVNRIDSDSRHQMARLLLDEPAPWSILEHEKGKRLLTIRAADCDGERSSAHILVNRMYAARGYTTSTVPDHSSRNRITLVASEEDETVGTITVSFDGPQGLLVDESFAAEVAQLRAEGFALCEFIKLAIDGVVRSKRVLASLMDAAFLCAREVQRCDKALIEVNPRHVRFYETMLGFKVLRRDRMNHRVNAPAVLMSLDLDFADEQVFEAHQDDSSPAAGKRSLYRHGFSPEERSGLVNRLRRTYS</sequence>
<dbReference type="Gene3D" id="3.40.630.30">
    <property type="match status" value="1"/>
</dbReference>
<dbReference type="SUPFAM" id="SSF55729">
    <property type="entry name" value="Acyl-CoA N-acyltransferases (Nat)"/>
    <property type="match status" value="1"/>
</dbReference>
<dbReference type="Pfam" id="PF21926">
    <property type="entry name" value="FeeM"/>
    <property type="match status" value="1"/>
</dbReference>
<keyword evidence="3" id="KW-1185">Reference proteome</keyword>
<dbReference type="RefSeq" id="WP_275682361.1">
    <property type="nucleotide sequence ID" value="NZ_JAJLJH010000002.1"/>
</dbReference>
<dbReference type="GO" id="GO:0016747">
    <property type="term" value="F:acyltransferase activity, transferring groups other than amino-acyl groups"/>
    <property type="evidence" value="ECO:0007669"/>
    <property type="project" value="InterPro"/>
</dbReference>
<gene>
    <name evidence="2" type="ORF">LPC04_11520</name>
</gene>
<dbReference type="PROSITE" id="PS51186">
    <property type="entry name" value="GNAT"/>
    <property type="match status" value="1"/>
</dbReference>